<dbReference type="CDD" id="cd01424">
    <property type="entry name" value="MGS_CPS_II"/>
    <property type="match status" value="1"/>
</dbReference>
<comment type="subunit">
    <text evidence="18 19">Composed of two chains; the small (or glutamine) chain promotes the hydrolysis of glutamine to ammonia, which is used by the large (or ammonia) chain to synthesize carbamoyl phosphate. Tetramer of heterodimers (alpha,beta)4.</text>
</comment>
<keyword evidence="9 19" id="KW-0677">Repeat</keyword>
<dbReference type="InterPro" id="IPR006275">
    <property type="entry name" value="CPSase_lsu"/>
</dbReference>
<evidence type="ECO:0000256" key="20">
    <source>
        <dbReference type="SAM" id="MobiDB-lite"/>
    </source>
</evidence>
<dbReference type="InterPro" id="IPR016185">
    <property type="entry name" value="PreATP-grasp_dom_sf"/>
</dbReference>
<feature type="binding site" evidence="19">
    <location>
        <position position="843"/>
    </location>
    <ligand>
        <name>Mn(2+)</name>
        <dbReference type="ChEBI" id="CHEBI:29035"/>
        <label>4</label>
    </ligand>
</feature>
<feature type="binding site" evidence="19">
    <location>
        <position position="242"/>
    </location>
    <ligand>
        <name>ATP</name>
        <dbReference type="ChEBI" id="CHEBI:30616"/>
        <label>1</label>
    </ligand>
</feature>
<dbReference type="PROSITE" id="PS51257">
    <property type="entry name" value="PROKAR_LIPOPROTEIN"/>
    <property type="match status" value="1"/>
</dbReference>
<feature type="binding site" evidence="19">
    <location>
        <position position="787"/>
    </location>
    <ligand>
        <name>ATP</name>
        <dbReference type="ChEBI" id="CHEBI:30616"/>
        <label>2</label>
    </ligand>
</feature>
<evidence type="ECO:0000256" key="4">
    <source>
        <dbReference type="ARBA" id="ARBA00009799"/>
    </source>
</evidence>
<feature type="binding site" evidence="19">
    <location>
        <position position="841"/>
    </location>
    <ligand>
        <name>Mn(2+)</name>
        <dbReference type="ChEBI" id="CHEBI:29035"/>
        <label>4</label>
    </ligand>
</feature>
<dbReference type="InterPro" id="IPR013815">
    <property type="entry name" value="ATP_grasp_subdomain_1"/>
</dbReference>
<dbReference type="InterPro" id="IPR005480">
    <property type="entry name" value="CPSase_lsu_oligo"/>
</dbReference>
<keyword evidence="13 19" id="KW-0665">Pyrimidine biosynthesis</keyword>
<keyword evidence="10 19" id="KW-0547">Nucleotide-binding</keyword>
<feature type="binding site" evidence="19">
    <location>
        <position position="841"/>
    </location>
    <ligand>
        <name>Mg(2+)</name>
        <dbReference type="ChEBI" id="CHEBI:18420"/>
        <label>4</label>
    </ligand>
</feature>
<dbReference type="GO" id="GO:0004087">
    <property type="term" value="F:carbamoyl-phosphate synthase (ammonia) activity"/>
    <property type="evidence" value="ECO:0007669"/>
    <property type="project" value="UniProtKB-EC"/>
</dbReference>
<dbReference type="PROSITE" id="PS51855">
    <property type="entry name" value="MGS"/>
    <property type="match status" value="1"/>
</dbReference>
<evidence type="ECO:0000256" key="11">
    <source>
        <dbReference type="ARBA" id="ARBA00022840"/>
    </source>
</evidence>
<dbReference type="EMBL" id="PVNL01000026">
    <property type="protein sequence ID" value="PRQ09378.1"/>
    <property type="molecule type" value="Genomic_DNA"/>
</dbReference>
<keyword evidence="8" id="KW-0479">Metal-binding</keyword>
<dbReference type="Gene3D" id="3.30.470.20">
    <property type="entry name" value="ATP-grasp fold, B domain"/>
    <property type="match status" value="2"/>
</dbReference>
<dbReference type="FunFam" id="3.40.50.20:FF:000003">
    <property type="entry name" value="Carbamoyl-phosphate synthase large chain"/>
    <property type="match status" value="1"/>
</dbReference>
<evidence type="ECO:0000256" key="19">
    <source>
        <dbReference type="HAMAP-Rule" id="MF_01210"/>
    </source>
</evidence>
<comment type="cofactor">
    <cofactor evidence="1">
        <name>Mn(2+)</name>
        <dbReference type="ChEBI" id="CHEBI:29035"/>
    </cofactor>
</comment>
<dbReference type="InterPro" id="IPR005483">
    <property type="entry name" value="CPSase_dom"/>
</dbReference>
<dbReference type="RefSeq" id="WP_106087970.1">
    <property type="nucleotide sequence ID" value="NZ_PVNL01000026.1"/>
</dbReference>
<feature type="domain" description="MGS-like" evidence="22">
    <location>
        <begin position="936"/>
        <end position="1078"/>
    </location>
</feature>
<dbReference type="InterPro" id="IPR036914">
    <property type="entry name" value="MGS-like_dom_sf"/>
</dbReference>
<dbReference type="PANTHER" id="PTHR11405:SF53">
    <property type="entry name" value="CARBAMOYL-PHOSPHATE SYNTHASE [AMMONIA], MITOCHONDRIAL"/>
    <property type="match status" value="1"/>
</dbReference>
<dbReference type="GO" id="GO:0044205">
    <property type="term" value="P:'de novo' UMP biosynthetic process"/>
    <property type="evidence" value="ECO:0007669"/>
    <property type="project" value="UniProtKB-UniRule"/>
</dbReference>
<feature type="binding site" evidence="19">
    <location>
        <position position="829"/>
    </location>
    <ligand>
        <name>Mg(2+)</name>
        <dbReference type="ChEBI" id="CHEBI:18420"/>
        <label>3</label>
    </ligand>
</feature>
<feature type="binding site" evidence="19">
    <location>
        <position position="169"/>
    </location>
    <ligand>
        <name>ATP</name>
        <dbReference type="ChEBI" id="CHEBI:30616"/>
        <label>1</label>
    </ligand>
</feature>
<dbReference type="InterPro" id="IPR036897">
    <property type="entry name" value="CarbamoylP_synth_lsu_oligo_sf"/>
</dbReference>
<dbReference type="PRINTS" id="PR00098">
    <property type="entry name" value="CPSASE"/>
</dbReference>
<dbReference type="EC" id="6.3.5.5" evidence="19"/>
<dbReference type="Gene3D" id="1.10.1030.10">
    <property type="entry name" value="Carbamoyl-phosphate synthetase, large subunit oligomerisation domain"/>
    <property type="match status" value="1"/>
</dbReference>
<dbReference type="HAMAP" id="MF_01210_B">
    <property type="entry name" value="CPSase_L_chain_B"/>
    <property type="match status" value="1"/>
</dbReference>
<dbReference type="PROSITE" id="PS50975">
    <property type="entry name" value="ATP_GRASP"/>
    <property type="match status" value="2"/>
</dbReference>
<feature type="binding site" evidence="19">
    <location>
        <position position="299"/>
    </location>
    <ligand>
        <name>Mg(2+)</name>
        <dbReference type="ChEBI" id="CHEBI:18420"/>
        <label>1</label>
    </ligand>
</feature>
<dbReference type="Pfam" id="PF25596">
    <property type="entry name" value="CPSase_L_D1"/>
    <property type="match status" value="2"/>
</dbReference>
<feature type="binding site" evidence="19">
    <location>
        <position position="285"/>
    </location>
    <ligand>
        <name>Mn(2+)</name>
        <dbReference type="ChEBI" id="CHEBI:29035"/>
        <label>1</label>
    </ligand>
</feature>
<evidence type="ECO:0000256" key="13">
    <source>
        <dbReference type="ARBA" id="ARBA00022975"/>
    </source>
</evidence>
<protein>
    <recommendedName>
        <fullName evidence="19">Carbamoyl phosphate synthase large chain</fullName>
        <ecNumber evidence="19">6.3.4.16</ecNumber>
        <ecNumber evidence="19">6.3.5.5</ecNumber>
    </recommendedName>
    <alternativeName>
        <fullName evidence="19">Carbamoyl phosphate synthetase ammonia chain</fullName>
    </alternativeName>
</protein>
<dbReference type="InterPro" id="IPR011761">
    <property type="entry name" value="ATP-grasp"/>
</dbReference>
<feature type="binding site" evidence="19">
    <location>
        <position position="786"/>
    </location>
    <ligand>
        <name>ATP</name>
        <dbReference type="ChEBI" id="CHEBI:30616"/>
        <label>2</label>
    </ligand>
</feature>
<dbReference type="GO" id="GO:0004088">
    <property type="term" value="F:carbamoyl-phosphate synthase (glutamine-hydrolyzing) activity"/>
    <property type="evidence" value="ECO:0007669"/>
    <property type="project" value="UniProtKB-UniRule"/>
</dbReference>
<dbReference type="NCBIfam" id="NF003671">
    <property type="entry name" value="PRK05294.1"/>
    <property type="match status" value="1"/>
</dbReference>
<feature type="binding site" evidence="19">
    <location>
        <position position="754"/>
    </location>
    <ligand>
        <name>ATP</name>
        <dbReference type="ChEBI" id="CHEBI:30616"/>
        <label>2</label>
    </ligand>
</feature>
<dbReference type="SUPFAM" id="SSF48108">
    <property type="entry name" value="Carbamoyl phosphate synthetase, large subunit connection domain"/>
    <property type="match status" value="1"/>
</dbReference>
<feature type="binding site" evidence="19">
    <location>
        <position position="285"/>
    </location>
    <ligand>
        <name>Mg(2+)</name>
        <dbReference type="ChEBI" id="CHEBI:18420"/>
        <label>1</label>
    </ligand>
</feature>
<evidence type="ECO:0000256" key="18">
    <source>
        <dbReference type="ARBA" id="ARBA00062056"/>
    </source>
</evidence>
<comment type="cofactor">
    <cofactor evidence="19">
        <name>Mg(2+)</name>
        <dbReference type="ChEBI" id="CHEBI:18420"/>
    </cofactor>
    <cofactor evidence="19">
        <name>Mn(2+)</name>
        <dbReference type="ChEBI" id="CHEBI:29035"/>
    </cofactor>
    <text evidence="19">Binds 4 Mg(2+) or Mn(2+) ions per subunit.</text>
</comment>
<feature type="binding site" evidence="19">
    <location>
        <position position="788"/>
    </location>
    <ligand>
        <name>ATP</name>
        <dbReference type="ChEBI" id="CHEBI:30616"/>
        <label>2</label>
    </ligand>
</feature>
<dbReference type="FunFam" id="3.30.470.20:FF:000007">
    <property type="entry name" value="Carbamoyl-phosphate synthase large chain"/>
    <property type="match status" value="1"/>
</dbReference>
<comment type="pathway">
    <text evidence="2 19">Pyrimidine metabolism; UMP biosynthesis via de novo pathway; (S)-dihydroorotate from bicarbonate: step 1/3.</text>
</comment>
<dbReference type="GO" id="GO:0006541">
    <property type="term" value="P:glutamine metabolic process"/>
    <property type="evidence" value="ECO:0007669"/>
    <property type="project" value="TreeGrafter"/>
</dbReference>
<feature type="binding site" evidence="19">
    <location>
        <position position="243"/>
    </location>
    <ligand>
        <name>ATP</name>
        <dbReference type="ChEBI" id="CHEBI:30616"/>
        <label>1</label>
    </ligand>
</feature>
<dbReference type="FunFam" id="3.40.50.20:FF:000001">
    <property type="entry name" value="Carbamoyl-phosphate synthase large chain"/>
    <property type="match status" value="1"/>
</dbReference>
<evidence type="ECO:0000256" key="9">
    <source>
        <dbReference type="ARBA" id="ARBA00022737"/>
    </source>
</evidence>
<feature type="binding site" evidence="19">
    <location>
        <position position="829"/>
    </location>
    <ligand>
        <name>ATP</name>
        <dbReference type="ChEBI" id="CHEBI:30616"/>
        <label>2</label>
    </ligand>
</feature>
<dbReference type="EC" id="6.3.4.16" evidence="19"/>
<name>A0A2S9YW99_9BACT</name>
<dbReference type="PROSITE" id="PS00866">
    <property type="entry name" value="CPSASE_1"/>
    <property type="match status" value="1"/>
</dbReference>
<keyword evidence="11 19" id="KW-0067">ATP-binding</keyword>
<evidence type="ECO:0000256" key="6">
    <source>
        <dbReference type="ARBA" id="ARBA00022598"/>
    </source>
</evidence>
<feature type="region of interest" description="Disordered" evidence="20">
    <location>
        <begin position="1075"/>
        <end position="1096"/>
    </location>
</feature>
<keyword evidence="14" id="KW-0464">Manganese</keyword>
<evidence type="ECO:0000256" key="15">
    <source>
        <dbReference type="ARBA" id="ARBA00047359"/>
    </source>
</evidence>
<dbReference type="Proteomes" id="UP000238823">
    <property type="component" value="Unassembled WGS sequence"/>
</dbReference>
<keyword evidence="7 19" id="KW-0028">Amino-acid biosynthesis</keyword>
<evidence type="ECO:0000256" key="8">
    <source>
        <dbReference type="ARBA" id="ARBA00022723"/>
    </source>
</evidence>
<dbReference type="PANTHER" id="PTHR11405">
    <property type="entry name" value="CARBAMOYLTRANSFERASE FAMILY MEMBER"/>
    <property type="match status" value="1"/>
</dbReference>
<comment type="caution">
    <text evidence="23">The sequence shown here is derived from an EMBL/GenBank/DDBJ whole genome shotgun (WGS) entry which is preliminary data.</text>
</comment>
<dbReference type="GO" id="GO:0005524">
    <property type="term" value="F:ATP binding"/>
    <property type="evidence" value="ECO:0007669"/>
    <property type="project" value="UniProtKB-UniRule"/>
</dbReference>
<dbReference type="InterPro" id="IPR005479">
    <property type="entry name" value="CPAse_ATP-bd"/>
</dbReference>
<feature type="region of interest" description="Carboxyphosphate synthetic domain" evidence="19">
    <location>
        <begin position="1"/>
        <end position="402"/>
    </location>
</feature>
<comment type="caution">
    <text evidence="19">Lacks conserved residue(s) required for the propagation of feature annotation.</text>
</comment>
<feature type="binding site" evidence="19">
    <location>
        <position position="241"/>
    </location>
    <ligand>
        <name>ATP</name>
        <dbReference type="ChEBI" id="CHEBI:30616"/>
        <label>1</label>
    </ligand>
</feature>
<dbReference type="GO" id="GO:0005737">
    <property type="term" value="C:cytoplasm"/>
    <property type="evidence" value="ECO:0007669"/>
    <property type="project" value="TreeGrafter"/>
</dbReference>
<keyword evidence="5 19" id="KW-0055">Arginine biosynthesis</keyword>
<dbReference type="GO" id="GO:0046872">
    <property type="term" value="F:metal ion binding"/>
    <property type="evidence" value="ECO:0007669"/>
    <property type="project" value="UniProtKB-KW"/>
</dbReference>
<feature type="domain" description="ATP-grasp" evidence="21">
    <location>
        <begin position="679"/>
        <end position="870"/>
    </location>
</feature>
<dbReference type="Pfam" id="PF02787">
    <property type="entry name" value="CPSase_L_D3"/>
    <property type="match status" value="1"/>
</dbReference>
<dbReference type="SUPFAM" id="SSF52335">
    <property type="entry name" value="Methylglyoxal synthase-like"/>
    <property type="match status" value="1"/>
</dbReference>
<evidence type="ECO:0000256" key="5">
    <source>
        <dbReference type="ARBA" id="ARBA00022571"/>
    </source>
</evidence>
<feature type="binding site" evidence="19">
    <location>
        <position position="715"/>
    </location>
    <ligand>
        <name>ATP</name>
        <dbReference type="ChEBI" id="CHEBI:30616"/>
        <label>2</label>
    </ligand>
</feature>
<feature type="binding site" evidence="19">
    <location>
        <position position="843"/>
    </location>
    <ligand>
        <name>Mg(2+)</name>
        <dbReference type="ChEBI" id="CHEBI:18420"/>
        <label>4</label>
    </ligand>
</feature>
<feature type="binding site" evidence="19">
    <location>
        <position position="210"/>
    </location>
    <ligand>
        <name>ATP</name>
        <dbReference type="ChEBI" id="CHEBI:30616"/>
        <label>1</label>
    </ligand>
</feature>
<dbReference type="FunFam" id="3.30.1490.20:FF:000001">
    <property type="entry name" value="Carbamoyl-phosphate synthase large chain"/>
    <property type="match status" value="1"/>
</dbReference>
<dbReference type="AlphaFoldDB" id="A0A2S9YW99"/>
<accession>A0A2S9YW99</accession>
<evidence type="ECO:0000256" key="14">
    <source>
        <dbReference type="ARBA" id="ARBA00023211"/>
    </source>
</evidence>
<feature type="binding site" evidence="19">
    <location>
        <position position="841"/>
    </location>
    <ligand>
        <name>Mn(2+)</name>
        <dbReference type="ChEBI" id="CHEBI:29035"/>
        <label>3</label>
    </ligand>
</feature>
<feature type="binding site" evidence="19">
    <location>
        <position position="176"/>
    </location>
    <ligand>
        <name>ATP</name>
        <dbReference type="ChEBI" id="CHEBI:30616"/>
        <label>1</label>
    </ligand>
</feature>
<dbReference type="Pfam" id="PF02142">
    <property type="entry name" value="MGS"/>
    <property type="match status" value="1"/>
</dbReference>
<dbReference type="FunFam" id="1.10.1030.10:FF:000002">
    <property type="entry name" value="Carbamoyl-phosphate synthase large chain"/>
    <property type="match status" value="1"/>
</dbReference>
<feature type="binding site" evidence="19">
    <location>
        <position position="841"/>
    </location>
    <ligand>
        <name>ATP</name>
        <dbReference type="ChEBI" id="CHEBI:30616"/>
        <label>2</label>
    </ligand>
</feature>
<evidence type="ECO:0000259" key="22">
    <source>
        <dbReference type="PROSITE" id="PS51855"/>
    </source>
</evidence>
<dbReference type="InterPro" id="IPR033937">
    <property type="entry name" value="MGS_CPS_CarB"/>
</dbReference>
<evidence type="ECO:0000256" key="16">
    <source>
        <dbReference type="ARBA" id="ARBA00048816"/>
    </source>
</evidence>
<dbReference type="UniPathway" id="UPA00070">
    <property type="reaction ID" value="UER00115"/>
</dbReference>
<comment type="catalytic activity">
    <reaction evidence="16 19">
        <text>hydrogencarbonate + L-glutamine + 2 ATP + H2O = carbamoyl phosphate + L-glutamate + 2 ADP + phosphate + 2 H(+)</text>
        <dbReference type="Rhea" id="RHEA:18633"/>
        <dbReference type="ChEBI" id="CHEBI:15377"/>
        <dbReference type="ChEBI" id="CHEBI:15378"/>
        <dbReference type="ChEBI" id="CHEBI:17544"/>
        <dbReference type="ChEBI" id="CHEBI:29985"/>
        <dbReference type="ChEBI" id="CHEBI:30616"/>
        <dbReference type="ChEBI" id="CHEBI:43474"/>
        <dbReference type="ChEBI" id="CHEBI:58228"/>
        <dbReference type="ChEBI" id="CHEBI:58359"/>
        <dbReference type="ChEBI" id="CHEBI:456216"/>
        <dbReference type="EC" id="6.3.5.5"/>
    </reaction>
</comment>
<dbReference type="NCBIfam" id="TIGR01369">
    <property type="entry name" value="CPSaseII_lrg"/>
    <property type="match status" value="1"/>
</dbReference>
<dbReference type="Gene3D" id="3.40.50.20">
    <property type="match status" value="2"/>
</dbReference>
<feature type="domain" description="ATP-grasp" evidence="21">
    <location>
        <begin position="133"/>
        <end position="328"/>
    </location>
</feature>
<evidence type="ECO:0000313" key="24">
    <source>
        <dbReference type="Proteomes" id="UP000238823"/>
    </source>
</evidence>
<comment type="catalytic activity">
    <reaction evidence="15 19">
        <text>hydrogencarbonate + NH4(+) + 2 ATP = carbamoyl phosphate + 2 ADP + phosphate + 2 H(+)</text>
        <dbReference type="Rhea" id="RHEA:18029"/>
        <dbReference type="ChEBI" id="CHEBI:15378"/>
        <dbReference type="ChEBI" id="CHEBI:17544"/>
        <dbReference type="ChEBI" id="CHEBI:28938"/>
        <dbReference type="ChEBI" id="CHEBI:30616"/>
        <dbReference type="ChEBI" id="CHEBI:43474"/>
        <dbReference type="ChEBI" id="CHEBI:58228"/>
        <dbReference type="ChEBI" id="CHEBI:456216"/>
        <dbReference type="EC" id="6.3.4.16"/>
    </reaction>
</comment>
<feature type="binding site" evidence="19">
    <location>
        <position position="829"/>
    </location>
    <ligand>
        <name>Mn(2+)</name>
        <dbReference type="ChEBI" id="CHEBI:29035"/>
        <label>3</label>
    </ligand>
</feature>
<evidence type="ECO:0000313" key="23">
    <source>
        <dbReference type="EMBL" id="PRQ09378.1"/>
    </source>
</evidence>
<dbReference type="UniPathway" id="UPA00068">
    <property type="reaction ID" value="UER00171"/>
</dbReference>
<dbReference type="InterPro" id="IPR058047">
    <property type="entry name" value="CPSase_preATP-grasp"/>
</dbReference>
<comment type="function">
    <text evidence="17 19">Large subunit of the glutamine-dependent carbamoyl phosphate synthetase (CPSase). CPSase catalyzes the formation of carbamoyl phosphate from the ammonia moiety of glutamine, carbonate, and phosphate donated by ATP, constituting the first step of 2 biosynthetic pathways, one leading to arginine and/or urea and the other to pyrimidine nucleotides. The large subunit (synthetase) binds the substrates ammonia (free or transferred from glutamine from the small subunit), hydrogencarbonate and ATP and carries out an ATP-coupled ligase reaction, activating hydrogencarbonate by forming carboxy phosphate which reacts with ammonia to form carbamoyl phosphate.</text>
</comment>
<dbReference type="PROSITE" id="PS00867">
    <property type="entry name" value="CPSASE_2"/>
    <property type="match status" value="1"/>
</dbReference>
<feature type="binding site" evidence="19">
    <location>
        <position position="299"/>
    </location>
    <ligand>
        <name>Mn(2+)</name>
        <dbReference type="ChEBI" id="CHEBI:29035"/>
        <label>2</label>
    </ligand>
</feature>
<feature type="binding site" evidence="19">
    <location>
        <position position="208"/>
    </location>
    <ligand>
        <name>ATP</name>
        <dbReference type="ChEBI" id="CHEBI:30616"/>
        <label>1</label>
    </ligand>
</feature>
<organism evidence="23 24">
    <name type="scientific">Enhygromyxa salina</name>
    <dbReference type="NCBI Taxonomy" id="215803"/>
    <lineage>
        <taxon>Bacteria</taxon>
        <taxon>Pseudomonadati</taxon>
        <taxon>Myxococcota</taxon>
        <taxon>Polyangia</taxon>
        <taxon>Nannocystales</taxon>
        <taxon>Nannocystaceae</taxon>
        <taxon>Enhygromyxa</taxon>
    </lineage>
</organism>
<dbReference type="NCBIfam" id="NF009455">
    <property type="entry name" value="PRK12815.1"/>
    <property type="match status" value="1"/>
</dbReference>
<feature type="binding site" evidence="19">
    <location>
        <position position="175"/>
    </location>
    <ligand>
        <name>ATP</name>
        <dbReference type="ChEBI" id="CHEBI:30616"/>
        <label>1</label>
    </ligand>
</feature>
<sequence>MPRRDDIKRICVLGSGPIVIGQACEFDYSGTQAIKALREEGYEVVLINSNPATIMTDPELADETYVRPLTPDDLDQVLRTSKPDAVLPTVGGQTALNLALEAGRRGIFEHHGVELLGAPLDVIEKAEDRDRFKAAMLKIGLDVPRSFYVHDMLESRAALDEIGFPAIIRPSFTMGGSGAAIAYNREEFEHMAAHALSESLRSEALIEESVLGWKEYELEVMRDAKDNFVVICAIENLDPMGVHTGDSITMAPALTLTDKEYQLMRDAARAVVTEIGVTTGGCNIQFAIDPETGRMIVIEMNPRVSRSSALASKATGFPIAKFAAKLAVGYTLDELDNDITKVTPASFEPSIDYIVTKIPRFAFEKFKGADDTLTIQMKSVGEAMAIGRTVRESLGKAMRSMETDTWGFDLDLPERDLDRLEALISRPTPQRLWLIAEALRLGMSIETVHQRTSIDPWFLHHVAAIIELEQRLAAGKRGQVCSVSLLHEAKRSGLSDPRIAALCNTSEDAVRERRLQAGIVPVYKTIDTCAGEFATDTPYLYSTYEEEDESNVSDRKKVVILGGGPNRIGQGIEFDYCCCHASFALREAGYETVMVNCNPETVSTDYDTSDRLYFEPLTRENVLDILDIEAARGEIVGVLVQFGGQTPLKLASAIERAGHKLLGTAADSIDRAEDRGRFGELVNRLGLHAPRWGVARSSEQAFEIAHQIGYPVIVRPSYVLGGRAMEIVYSDAQLSNYMSLAVRASPDHPVLIDEFLANAVEFDVDAVADGKDVVIAGVMEHVEEAGIHSGDSTCCMPPVSIPLAIIDEIRRTTTALARELGVVGLMNVQYALKGERLYIIEVNPRGSRTVPFVSKATGTPFAKIAALVGVGKTLSELGVRERVPEHVSVKVPVFPFMKFPGIDVLLSPEMRSTGEVMGIARDFGAAFHAGMSGAGVELPQSGVVFVSVSDLEKQAVIPVAKHLRRMGFSLLATRGTAATLRAAGLTCETVNKVLEGRPHIVDRMVNGEVALVINTSSGEQAIRDSLSIRRTALVQHIPYFTTIAGAHAGVYAIESVRVHGRVLPAVSLQEYHKRPQFSAGEEPSEREIYRPAPGSS</sequence>
<evidence type="ECO:0000256" key="3">
    <source>
        <dbReference type="ARBA" id="ARBA00005077"/>
    </source>
</evidence>
<evidence type="ECO:0000256" key="17">
    <source>
        <dbReference type="ARBA" id="ARBA00057223"/>
    </source>
</evidence>
<feature type="binding site" evidence="19">
    <location>
        <position position="756"/>
    </location>
    <ligand>
        <name>ATP</name>
        <dbReference type="ChEBI" id="CHEBI:30616"/>
        <label>2</label>
    </ligand>
</feature>
<evidence type="ECO:0000259" key="21">
    <source>
        <dbReference type="PROSITE" id="PS50975"/>
    </source>
</evidence>
<dbReference type="Gene3D" id="3.30.1490.20">
    <property type="entry name" value="ATP-grasp fold, A domain"/>
    <property type="match status" value="1"/>
</dbReference>
<feature type="binding site" evidence="19">
    <location>
        <position position="761"/>
    </location>
    <ligand>
        <name>ATP</name>
        <dbReference type="ChEBI" id="CHEBI:30616"/>
        <label>2</label>
    </ligand>
</feature>
<proteinExistence type="inferred from homology"/>
<dbReference type="SMART" id="SM00851">
    <property type="entry name" value="MGS"/>
    <property type="match status" value="1"/>
</dbReference>
<feature type="binding site" evidence="19">
    <location>
        <position position="129"/>
    </location>
    <ligand>
        <name>ATP</name>
        <dbReference type="ChEBI" id="CHEBI:30616"/>
        <label>1</label>
    </ligand>
</feature>
<keyword evidence="6 19" id="KW-0436">Ligase</keyword>
<evidence type="ECO:0000256" key="7">
    <source>
        <dbReference type="ARBA" id="ARBA00022605"/>
    </source>
</evidence>
<feature type="binding site" evidence="19">
    <location>
        <position position="215"/>
    </location>
    <ligand>
        <name>ATP</name>
        <dbReference type="ChEBI" id="CHEBI:30616"/>
        <label>1</label>
    </ligand>
</feature>
<comment type="domain">
    <text evidence="19">The large subunit is composed of 2 ATP-grasp domains that are involved in binding the 2 ATP molecules needed for carbamoyl phosphate synthesis. The N-terminal ATP-grasp domain (referred to as the carboxyphosphate synthetic component) catalyzes the ATP-dependent phosphorylation of hydrogencarbonate to carboxyphosphate and the subsequent nucleophilic attack by ammonia to form a carbamate intermediate. The C-terminal ATP-grasp domain (referred to as the carbamoyl phosphate synthetic component) then catalyzes the phosphorylation of carbamate with the second ATP to form the end product carbamoyl phosphate. The reactive and unstable enzyme intermediates are sequentially channeled from one active site to the next through the interior of the protein over a distance of at least 96 A.</text>
</comment>
<evidence type="ECO:0000256" key="1">
    <source>
        <dbReference type="ARBA" id="ARBA00001936"/>
    </source>
</evidence>
<evidence type="ECO:0000256" key="10">
    <source>
        <dbReference type="ARBA" id="ARBA00022741"/>
    </source>
</evidence>
<feature type="binding site" evidence="19">
    <location>
        <position position="301"/>
    </location>
    <ligand>
        <name>Mn(2+)</name>
        <dbReference type="ChEBI" id="CHEBI:29035"/>
        <label>2</label>
    </ligand>
</feature>
<feature type="binding site" evidence="19">
    <location>
        <position position="285"/>
    </location>
    <ligand>
        <name>ATP</name>
        <dbReference type="ChEBI" id="CHEBI:30616"/>
        <label>1</label>
    </ligand>
</feature>
<feature type="binding site" evidence="19">
    <location>
        <position position="299"/>
    </location>
    <ligand>
        <name>ATP</name>
        <dbReference type="ChEBI" id="CHEBI:30616"/>
        <label>1</label>
    </ligand>
</feature>
<feature type="binding site" evidence="19">
    <location>
        <position position="301"/>
    </location>
    <ligand>
        <name>Mg(2+)</name>
        <dbReference type="ChEBI" id="CHEBI:18420"/>
        <label>2</label>
    </ligand>
</feature>
<evidence type="ECO:0000256" key="2">
    <source>
        <dbReference type="ARBA" id="ARBA00004812"/>
    </source>
</evidence>
<feature type="binding site" evidence="19">
    <location>
        <position position="299"/>
    </location>
    <ligand>
        <name>Mg(2+)</name>
        <dbReference type="ChEBI" id="CHEBI:18420"/>
        <label>2</label>
    </ligand>
</feature>
<gene>
    <name evidence="23" type="primary">carB_1</name>
    <name evidence="19" type="synonym">carB</name>
    <name evidence="23" type="ORF">ENSA7_09050</name>
</gene>
<comment type="similarity">
    <text evidence="4 19">Belongs to the CarB family.</text>
</comment>
<dbReference type="GO" id="GO:0006526">
    <property type="term" value="P:L-arginine biosynthetic process"/>
    <property type="evidence" value="ECO:0007669"/>
    <property type="project" value="UniProtKB-UniRule"/>
</dbReference>
<dbReference type="OrthoDB" id="9804197at2"/>
<dbReference type="Pfam" id="PF02786">
    <property type="entry name" value="CPSase_L_D2"/>
    <property type="match status" value="2"/>
</dbReference>
<feature type="region of interest" description="Allosteric domain" evidence="19">
    <location>
        <begin position="936"/>
        <end position="1096"/>
    </location>
</feature>
<dbReference type="FunFam" id="3.30.470.20:FF:000013">
    <property type="entry name" value="Carbamoyl-phosphate synthase large chain"/>
    <property type="match status" value="1"/>
</dbReference>
<dbReference type="SUPFAM" id="SSF56059">
    <property type="entry name" value="Glutathione synthetase ATP-binding domain-like"/>
    <property type="match status" value="2"/>
</dbReference>
<dbReference type="SMART" id="SM01096">
    <property type="entry name" value="CPSase_L_D3"/>
    <property type="match status" value="1"/>
</dbReference>
<feature type="binding site" evidence="19">
    <location>
        <position position="841"/>
    </location>
    <ligand>
        <name>Mg(2+)</name>
        <dbReference type="ChEBI" id="CHEBI:18420"/>
        <label>3</label>
    </ligand>
</feature>
<reference evidence="23 24" key="1">
    <citation type="submission" date="2018-03" db="EMBL/GenBank/DDBJ databases">
        <title>Draft Genome Sequences of the Obligatory Marine Myxobacteria Enhygromyxa salina SWB007.</title>
        <authorList>
            <person name="Poehlein A."/>
            <person name="Moghaddam J.A."/>
            <person name="Harms H."/>
            <person name="Alanjari M."/>
            <person name="Koenig G.M."/>
            <person name="Daniel R."/>
            <person name="Schaeberle T.F."/>
        </authorList>
    </citation>
    <scope>NUCLEOTIDE SEQUENCE [LARGE SCALE GENOMIC DNA]</scope>
    <source>
        <strain evidence="23 24">SWB007</strain>
    </source>
</reference>
<feature type="binding site" evidence="19">
    <location>
        <position position="789"/>
    </location>
    <ligand>
        <name>ATP</name>
        <dbReference type="ChEBI" id="CHEBI:30616"/>
        <label>2</label>
    </ligand>
</feature>
<comment type="pathway">
    <text evidence="3 19">Amino-acid biosynthesis; L-arginine biosynthesis; carbamoyl phosphate from bicarbonate: step 1/1.</text>
</comment>
<keyword evidence="12" id="KW-0460">Magnesium</keyword>
<dbReference type="Gene3D" id="3.40.50.1380">
    <property type="entry name" value="Methylglyoxal synthase-like domain"/>
    <property type="match status" value="1"/>
</dbReference>
<evidence type="ECO:0000256" key="12">
    <source>
        <dbReference type="ARBA" id="ARBA00022842"/>
    </source>
</evidence>
<dbReference type="HAMAP" id="MF_01210_A">
    <property type="entry name" value="CPSase_L_chain_A"/>
    <property type="match status" value="1"/>
</dbReference>
<dbReference type="SUPFAM" id="SSF52440">
    <property type="entry name" value="PreATP-grasp domain"/>
    <property type="match status" value="2"/>
</dbReference>
<dbReference type="InterPro" id="IPR011607">
    <property type="entry name" value="MGS-like_dom"/>
</dbReference>
<feature type="binding site" evidence="19">
    <location>
        <position position="299"/>
    </location>
    <ligand>
        <name>Mn(2+)</name>
        <dbReference type="ChEBI" id="CHEBI:29035"/>
        <label>1</label>
    </ligand>
</feature>